<keyword evidence="5 7" id="KW-0460">Magnesium</keyword>
<dbReference type="PROSITE" id="PS00710">
    <property type="entry name" value="PGM_PMM"/>
    <property type="match status" value="1"/>
</dbReference>
<feature type="coiled-coil region" evidence="8">
    <location>
        <begin position="548"/>
        <end position="575"/>
    </location>
</feature>
<accession>A0A4R7D480</accession>
<dbReference type="SUPFAM" id="SSF55957">
    <property type="entry name" value="Phosphoglucomutase, C-terminal domain"/>
    <property type="match status" value="1"/>
</dbReference>
<keyword evidence="4 7" id="KW-0479">Metal-binding</keyword>
<feature type="domain" description="Alpha-D-phosphohexomutase alpha/beta/alpha" evidence="11">
    <location>
        <begin position="211"/>
        <end position="316"/>
    </location>
</feature>
<keyword evidence="8" id="KW-0175">Coiled coil</keyword>
<dbReference type="EMBL" id="SNZV01000003">
    <property type="protein sequence ID" value="TDS14941.1"/>
    <property type="molecule type" value="Genomic_DNA"/>
</dbReference>
<evidence type="ECO:0000259" key="11">
    <source>
        <dbReference type="Pfam" id="PF02879"/>
    </source>
</evidence>
<evidence type="ECO:0000313" key="14">
    <source>
        <dbReference type="Proteomes" id="UP000294752"/>
    </source>
</evidence>
<evidence type="ECO:0000256" key="4">
    <source>
        <dbReference type="ARBA" id="ARBA00022723"/>
    </source>
</evidence>
<dbReference type="OrthoDB" id="9806956at2"/>
<dbReference type="InterPro" id="IPR005844">
    <property type="entry name" value="A-D-PHexomutase_a/b/a-I"/>
</dbReference>
<dbReference type="InterPro" id="IPR005843">
    <property type="entry name" value="A-D-PHexomutase_C"/>
</dbReference>
<evidence type="ECO:0000259" key="10">
    <source>
        <dbReference type="Pfam" id="PF02878"/>
    </source>
</evidence>
<dbReference type="Pfam" id="PF02880">
    <property type="entry name" value="PGM_PMM_III"/>
    <property type="match status" value="1"/>
</dbReference>
<dbReference type="AlphaFoldDB" id="A0A4R7D480"/>
<dbReference type="GO" id="GO:0000287">
    <property type="term" value="F:magnesium ion binding"/>
    <property type="evidence" value="ECO:0007669"/>
    <property type="project" value="InterPro"/>
</dbReference>
<dbReference type="GO" id="GO:0005975">
    <property type="term" value="P:carbohydrate metabolic process"/>
    <property type="evidence" value="ECO:0007669"/>
    <property type="project" value="InterPro"/>
</dbReference>
<protein>
    <submittedName>
        <fullName evidence="13">Phosphoglucomutase</fullName>
    </submittedName>
</protein>
<dbReference type="Pfam" id="PF02878">
    <property type="entry name" value="PGM_PMM_I"/>
    <property type="match status" value="1"/>
</dbReference>
<dbReference type="Gene3D" id="3.30.310.50">
    <property type="entry name" value="Alpha-D-phosphohexomutase, C-terminal domain"/>
    <property type="match status" value="1"/>
</dbReference>
<keyword evidence="6" id="KW-0413">Isomerase</keyword>
<dbReference type="CDD" id="cd05799">
    <property type="entry name" value="PGM2"/>
    <property type="match status" value="1"/>
</dbReference>
<dbReference type="Pfam" id="PF02879">
    <property type="entry name" value="PGM_PMM_II"/>
    <property type="match status" value="1"/>
</dbReference>
<dbReference type="PANTHER" id="PTHR45745:SF1">
    <property type="entry name" value="PHOSPHOGLUCOMUTASE 2B-RELATED"/>
    <property type="match status" value="1"/>
</dbReference>
<dbReference type="InterPro" id="IPR005845">
    <property type="entry name" value="A-D-PHexomutase_a/b/a-II"/>
</dbReference>
<proteinExistence type="inferred from homology"/>
<dbReference type="InterPro" id="IPR016066">
    <property type="entry name" value="A-D-PHexomutase_CS"/>
</dbReference>
<dbReference type="Pfam" id="PF00408">
    <property type="entry name" value="PGM_PMM_IV"/>
    <property type="match status" value="1"/>
</dbReference>
<dbReference type="Gene3D" id="3.40.120.10">
    <property type="entry name" value="Alpha-D-Glucose-1,6-Bisphosphate, subunit A, domain 3"/>
    <property type="match status" value="3"/>
</dbReference>
<comment type="caution">
    <text evidence="13">The sequence shown here is derived from an EMBL/GenBank/DDBJ whole genome shotgun (WGS) entry which is preliminary data.</text>
</comment>
<dbReference type="RefSeq" id="WP_133639955.1">
    <property type="nucleotide sequence ID" value="NZ_SNZV01000003.1"/>
</dbReference>
<evidence type="ECO:0000259" key="9">
    <source>
        <dbReference type="Pfam" id="PF00408"/>
    </source>
</evidence>
<evidence type="ECO:0000256" key="5">
    <source>
        <dbReference type="ARBA" id="ARBA00022842"/>
    </source>
</evidence>
<dbReference type="GO" id="GO:0006166">
    <property type="term" value="P:purine ribonucleoside salvage"/>
    <property type="evidence" value="ECO:0007669"/>
    <property type="project" value="TreeGrafter"/>
</dbReference>
<dbReference type="Proteomes" id="UP000294752">
    <property type="component" value="Unassembled WGS sequence"/>
</dbReference>
<evidence type="ECO:0000256" key="7">
    <source>
        <dbReference type="RuleBase" id="RU004326"/>
    </source>
</evidence>
<reference evidence="13 14" key="1">
    <citation type="submission" date="2019-03" db="EMBL/GenBank/DDBJ databases">
        <title>Genomic Encyclopedia of Type Strains, Phase III (KMG-III): the genomes of soil and plant-associated and newly described type strains.</title>
        <authorList>
            <person name="Whitman W."/>
        </authorList>
    </citation>
    <scope>NUCLEOTIDE SEQUENCE [LARGE SCALE GENOMIC DNA]</scope>
    <source>
        <strain evidence="13 14">CGMCC 1.12801</strain>
    </source>
</reference>
<keyword evidence="3" id="KW-0597">Phosphoprotein</keyword>
<dbReference type="InterPro" id="IPR005841">
    <property type="entry name" value="Alpha-D-phosphohexomutase_SF"/>
</dbReference>
<dbReference type="InterPro" id="IPR036900">
    <property type="entry name" value="A-D-PHexomutase_C_sf"/>
</dbReference>
<comment type="cofactor">
    <cofactor evidence="1">
        <name>Mg(2+)</name>
        <dbReference type="ChEBI" id="CHEBI:18420"/>
    </cofactor>
</comment>
<sequence length="579" mass="63786">MNTIDQATNDRIHQWLSAEYDAETVGQVQKLVDDKQETELIDSFYKELEFGTGGLRGIMGVGSNRMNKYTIGKATQGLANYLKKQFPNQAVKVAVSYDSRNNSQKFGQLVADVFAANGIHVYLFKELRPTPMLSFAVRHFGCQGGVMLTASHNPKEYNGYKAYWNDGGQLVAPHDKNVITEVNAIQSVNEIKFDGVAENITLVGEDFDQLYIDANKQLSIHPEAVAAQSDLKIVFSSIHGTGITIVPKMLEAWGFKNVQVVAEQATPDGNFPTVVYPNPEEEEAMSMAKQKGQDIDADVVMATDPDADRVGLAVKNHNGEIQLLNGNQIGSLLTYYVLSSKKENGTLKDNDFIVKTIVTSNLISDIGTGFSVKNYETLTGFKFIGEVITRVQGKENYLVGGEESYGFLVGDLVRDKDAVNACAFIAEMAAYFKNQGKSLFDVLLEIYETYGFYQEKLISLTKKGKAGADEIKQMMADLRANAPQSLGGVAVKEIRDYENGVSTILADSSQSTIDLPKSDVLQFITVDGDVISARPSGTEPKIKFYCSVKESLANRSQYEETAKKLEEKVRNIMADIVKD</sequence>
<evidence type="ECO:0000256" key="8">
    <source>
        <dbReference type="SAM" id="Coils"/>
    </source>
</evidence>
<dbReference type="InterPro" id="IPR016055">
    <property type="entry name" value="A-D-PHexomutase_a/b/a-I/II/III"/>
</dbReference>
<dbReference type="PRINTS" id="PR00509">
    <property type="entry name" value="PGMPMM"/>
</dbReference>
<evidence type="ECO:0000256" key="1">
    <source>
        <dbReference type="ARBA" id="ARBA00001946"/>
    </source>
</evidence>
<organism evidence="13 14">
    <name type="scientific">Sphingobacterium paludis</name>
    <dbReference type="NCBI Taxonomy" id="1476465"/>
    <lineage>
        <taxon>Bacteria</taxon>
        <taxon>Pseudomonadati</taxon>
        <taxon>Bacteroidota</taxon>
        <taxon>Sphingobacteriia</taxon>
        <taxon>Sphingobacteriales</taxon>
        <taxon>Sphingobacteriaceae</taxon>
        <taxon>Sphingobacterium</taxon>
    </lineage>
</organism>
<feature type="domain" description="Alpha-D-phosphohexomutase alpha/beta/alpha" evidence="10">
    <location>
        <begin position="49"/>
        <end position="187"/>
    </location>
</feature>
<evidence type="ECO:0000256" key="2">
    <source>
        <dbReference type="ARBA" id="ARBA00010231"/>
    </source>
</evidence>
<evidence type="ECO:0000256" key="6">
    <source>
        <dbReference type="ARBA" id="ARBA00023235"/>
    </source>
</evidence>
<comment type="similarity">
    <text evidence="2 7">Belongs to the phosphohexose mutase family.</text>
</comment>
<evidence type="ECO:0000259" key="12">
    <source>
        <dbReference type="Pfam" id="PF02880"/>
    </source>
</evidence>
<feature type="domain" description="Alpha-D-phosphohexomutase C-terminal" evidence="9">
    <location>
        <begin position="507"/>
        <end position="550"/>
    </location>
</feature>
<evidence type="ECO:0000256" key="3">
    <source>
        <dbReference type="ARBA" id="ARBA00022553"/>
    </source>
</evidence>
<dbReference type="GO" id="GO:0008973">
    <property type="term" value="F:phosphopentomutase activity"/>
    <property type="evidence" value="ECO:0007669"/>
    <property type="project" value="TreeGrafter"/>
</dbReference>
<evidence type="ECO:0000313" key="13">
    <source>
        <dbReference type="EMBL" id="TDS14941.1"/>
    </source>
</evidence>
<dbReference type="PANTHER" id="PTHR45745">
    <property type="entry name" value="PHOSPHOMANNOMUTASE 45A"/>
    <property type="match status" value="1"/>
</dbReference>
<dbReference type="SUPFAM" id="SSF53738">
    <property type="entry name" value="Phosphoglucomutase, first 3 domains"/>
    <property type="match status" value="3"/>
</dbReference>
<feature type="domain" description="Alpha-D-phosphohexomutase alpha/beta/alpha" evidence="12">
    <location>
        <begin position="325"/>
        <end position="450"/>
    </location>
</feature>
<dbReference type="InterPro" id="IPR005846">
    <property type="entry name" value="A-D-PHexomutase_a/b/a-III"/>
</dbReference>
<gene>
    <name evidence="13" type="ORF">B0I21_103442</name>
</gene>
<name>A0A4R7D480_9SPHI</name>
<keyword evidence="14" id="KW-1185">Reference proteome</keyword>